<keyword evidence="2" id="KW-1185">Reference proteome</keyword>
<organism evidence="1 2">
    <name type="scientific">Choristoneura fumiferana</name>
    <name type="common">Spruce budworm moth</name>
    <name type="synonym">Archips fumiferana</name>
    <dbReference type="NCBI Taxonomy" id="7141"/>
    <lineage>
        <taxon>Eukaryota</taxon>
        <taxon>Metazoa</taxon>
        <taxon>Ecdysozoa</taxon>
        <taxon>Arthropoda</taxon>
        <taxon>Hexapoda</taxon>
        <taxon>Insecta</taxon>
        <taxon>Pterygota</taxon>
        <taxon>Neoptera</taxon>
        <taxon>Endopterygota</taxon>
        <taxon>Lepidoptera</taxon>
        <taxon>Glossata</taxon>
        <taxon>Ditrysia</taxon>
        <taxon>Tortricoidea</taxon>
        <taxon>Tortricidae</taxon>
        <taxon>Tortricinae</taxon>
        <taxon>Choristoneura</taxon>
    </lineage>
</organism>
<proteinExistence type="predicted"/>
<evidence type="ECO:0000313" key="1">
    <source>
        <dbReference type="EMBL" id="KAI8434267.1"/>
    </source>
</evidence>
<dbReference type="EMBL" id="CM046121">
    <property type="protein sequence ID" value="KAI8434267.1"/>
    <property type="molecule type" value="Genomic_DNA"/>
</dbReference>
<sequence length="200" mass="22628">MPLPPASGTGRYFAKAAKSIRLVRHGCTNRPFFHISVTHRKRTTTQPVIEQLGSFDPMPNAFNEKLVALNLERLKYWLGKGAHVTPPVGELLAINESEETNLAMALNPRSGRLAYEIKLFQTRPPWGVVCNFEKDDQCDMFLVTMRGPKGTPYEDGSFKLTITIPEKYPFEPPLVKFVTPVVEFVWIYSKCHPKVPGLQQ</sequence>
<name>A0ACC0KDT1_CHOFU</name>
<dbReference type="Proteomes" id="UP001064048">
    <property type="component" value="Chromosome 21"/>
</dbReference>
<reference evidence="1 2" key="1">
    <citation type="journal article" date="2022" name="Genome Biol. Evol.">
        <title>The Spruce Budworm Genome: Reconstructing the Evolutionary History of Antifreeze Proteins.</title>
        <authorList>
            <person name="Beliveau C."/>
            <person name="Gagne P."/>
            <person name="Picq S."/>
            <person name="Vernygora O."/>
            <person name="Keeling C.I."/>
            <person name="Pinkney K."/>
            <person name="Doucet D."/>
            <person name="Wen F."/>
            <person name="Johnston J.S."/>
            <person name="Maaroufi H."/>
            <person name="Boyle B."/>
            <person name="Laroche J."/>
            <person name="Dewar K."/>
            <person name="Juretic N."/>
            <person name="Blackburn G."/>
            <person name="Nisole A."/>
            <person name="Brunet B."/>
            <person name="Brandao M."/>
            <person name="Lumley L."/>
            <person name="Duan J."/>
            <person name="Quan G."/>
            <person name="Lucarotti C.J."/>
            <person name="Roe A.D."/>
            <person name="Sperling F.A.H."/>
            <person name="Levesque R.C."/>
            <person name="Cusson M."/>
        </authorList>
    </citation>
    <scope>NUCLEOTIDE SEQUENCE [LARGE SCALE GENOMIC DNA]</scope>
    <source>
        <strain evidence="1">Glfc:IPQL:Cfum</strain>
    </source>
</reference>
<comment type="caution">
    <text evidence="1">The sequence shown here is derived from an EMBL/GenBank/DDBJ whole genome shotgun (WGS) entry which is preliminary data.</text>
</comment>
<accession>A0ACC0KDT1</accession>
<evidence type="ECO:0000313" key="2">
    <source>
        <dbReference type="Proteomes" id="UP001064048"/>
    </source>
</evidence>
<protein>
    <submittedName>
        <fullName evidence="1">Uncharacterized protein</fullName>
    </submittedName>
</protein>
<gene>
    <name evidence="1" type="ORF">MSG28_012360</name>
</gene>